<accession>A0ABS3WA94</accession>
<dbReference type="Proteomes" id="UP000670947">
    <property type="component" value="Unassembled WGS sequence"/>
</dbReference>
<feature type="compositionally biased region" description="Pro residues" evidence="1">
    <location>
        <begin position="34"/>
        <end position="43"/>
    </location>
</feature>
<dbReference type="InterPro" id="IPR024425">
    <property type="entry name" value="LiaF-like_C"/>
</dbReference>
<feature type="compositionally biased region" description="Low complexity" evidence="1">
    <location>
        <begin position="72"/>
        <end position="98"/>
    </location>
</feature>
<organism evidence="3 4">
    <name type="scientific">Paenibacillus artemisiicola</name>
    <dbReference type="NCBI Taxonomy" id="1172618"/>
    <lineage>
        <taxon>Bacteria</taxon>
        <taxon>Bacillati</taxon>
        <taxon>Bacillota</taxon>
        <taxon>Bacilli</taxon>
        <taxon>Bacillales</taxon>
        <taxon>Paenibacillaceae</taxon>
        <taxon>Paenibacillus</taxon>
    </lineage>
</organism>
<gene>
    <name evidence="3" type="ORF">I8J29_13645</name>
</gene>
<proteinExistence type="predicted"/>
<dbReference type="Pfam" id="PF09922">
    <property type="entry name" value="LiaF-like_C"/>
    <property type="match status" value="1"/>
</dbReference>
<evidence type="ECO:0000313" key="4">
    <source>
        <dbReference type="Proteomes" id="UP000670947"/>
    </source>
</evidence>
<feature type="domain" description="Cell wall-active antibiotics response LiaF-like C-terminal" evidence="2">
    <location>
        <begin position="182"/>
        <end position="296"/>
    </location>
</feature>
<evidence type="ECO:0000259" key="2">
    <source>
        <dbReference type="Pfam" id="PF09922"/>
    </source>
</evidence>
<dbReference type="NCBIfam" id="NF040535">
    <property type="entry name" value="LiaF_C_term"/>
    <property type="match status" value="1"/>
</dbReference>
<sequence>MIFKPKAKKRGDDAKDKWKDEWQAYNYGPTEEPAVPPAPPLHPDPTLASFDFGDGGAGAKEAPSGQSGEQAQGPRQSGQERPQGPRQGPHQGQGPSQGPRRERPEGEAGGGMPPYGQGFPNHSLHHKRMSHAERHALHAAKVRERIERRHFRHYQRHQRHLDRKDRVEWWNHDPNVQTRSGFIGDIYLGHDYWELKPMNISHFIGDTVLDLTKAQIVPGETVINISSFIGDVKVYLPNDYEFGVHVVSSAFVGDVAVLEQKEGGIFKNIDAETPYFQEMDKKIILHVSTFIGDVRVTKVG</sequence>
<dbReference type="InterPro" id="IPR047793">
    <property type="entry name" value="LiaF_C"/>
</dbReference>
<dbReference type="EMBL" id="JAGGDJ010000008">
    <property type="protein sequence ID" value="MBO7745249.1"/>
    <property type="molecule type" value="Genomic_DNA"/>
</dbReference>
<protein>
    <recommendedName>
        <fullName evidence="2">Cell wall-active antibiotics response LiaF-like C-terminal domain-containing protein</fullName>
    </recommendedName>
</protein>
<feature type="compositionally biased region" description="Basic and acidic residues" evidence="1">
    <location>
        <begin position="10"/>
        <end position="22"/>
    </location>
</feature>
<feature type="region of interest" description="Disordered" evidence="1">
    <location>
        <begin position="1"/>
        <end position="133"/>
    </location>
</feature>
<evidence type="ECO:0000256" key="1">
    <source>
        <dbReference type="SAM" id="MobiDB-lite"/>
    </source>
</evidence>
<name>A0ABS3WA94_9BACL</name>
<comment type="caution">
    <text evidence="3">The sequence shown here is derived from an EMBL/GenBank/DDBJ whole genome shotgun (WGS) entry which is preliminary data.</text>
</comment>
<keyword evidence="4" id="KW-1185">Reference proteome</keyword>
<reference evidence="3 4" key="1">
    <citation type="submission" date="2021-03" db="EMBL/GenBank/DDBJ databases">
        <title>Paenibacillus artemisicola MWE-103 whole genome sequence.</title>
        <authorList>
            <person name="Ham Y.J."/>
        </authorList>
    </citation>
    <scope>NUCLEOTIDE SEQUENCE [LARGE SCALE GENOMIC DNA]</scope>
    <source>
        <strain evidence="3 4">MWE-103</strain>
    </source>
</reference>
<evidence type="ECO:0000313" key="3">
    <source>
        <dbReference type="EMBL" id="MBO7745249.1"/>
    </source>
</evidence>